<evidence type="ECO:0000313" key="4">
    <source>
        <dbReference type="Proteomes" id="UP000831113"/>
    </source>
</evidence>
<evidence type="ECO:0000256" key="1">
    <source>
        <dbReference type="SAM" id="SignalP"/>
    </source>
</evidence>
<gene>
    <name evidence="3" type="ORF">MTX78_13730</name>
</gene>
<dbReference type="EMBL" id="CP094669">
    <property type="protein sequence ID" value="UOG73183.1"/>
    <property type="molecule type" value="Genomic_DNA"/>
</dbReference>
<dbReference type="PANTHER" id="PTHR35580:SF1">
    <property type="entry name" value="PHYTASE-LIKE DOMAIN-CONTAINING PROTEIN"/>
    <property type="match status" value="1"/>
</dbReference>
<dbReference type="Proteomes" id="UP000831113">
    <property type="component" value="Chromosome"/>
</dbReference>
<reference evidence="3 4" key="1">
    <citation type="submission" date="2022-03" db="EMBL/GenBank/DDBJ databases">
        <title>Hymenobactersp. isolated from the air.</title>
        <authorList>
            <person name="Won M."/>
            <person name="Kwon S.-W."/>
        </authorList>
    </citation>
    <scope>NUCLEOTIDE SEQUENCE [LARGE SCALE GENOMIC DNA]</scope>
    <source>
        <strain evidence="3 4">KACC 21982</strain>
    </source>
</reference>
<dbReference type="Pfam" id="PF06739">
    <property type="entry name" value="SBBP"/>
    <property type="match status" value="2"/>
</dbReference>
<dbReference type="InterPro" id="IPR026444">
    <property type="entry name" value="Secre_tail"/>
</dbReference>
<dbReference type="NCBIfam" id="TIGR04183">
    <property type="entry name" value="Por_Secre_tail"/>
    <property type="match status" value="1"/>
</dbReference>
<dbReference type="InterPro" id="IPR011042">
    <property type="entry name" value="6-blade_b-propeller_TolB-like"/>
</dbReference>
<feature type="signal peptide" evidence="1">
    <location>
        <begin position="1"/>
        <end position="24"/>
    </location>
</feature>
<organism evidence="3 4">
    <name type="scientific">Hymenobacter tibetensis</name>
    <dbReference type="NCBI Taxonomy" id="497967"/>
    <lineage>
        <taxon>Bacteria</taxon>
        <taxon>Pseudomonadati</taxon>
        <taxon>Bacteroidota</taxon>
        <taxon>Cytophagia</taxon>
        <taxon>Cytophagales</taxon>
        <taxon>Hymenobacteraceae</taxon>
        <taxon>Hymenobacter</taxon>
    </lineage>
</organism>
<evidence type="ECO:0000259" key="2">
    <source>
        <dbReference type="Pfam" id="PF18962"/>
    </source>
</evidence>
<keyword evidence="1" id="KW-0732">Signal</keyword>
<evidence type="ECO:0000313" key="3">
    <source>
        <dbReference type="EMBL" id="UOG73183.1"/>
    </source>
</evidence>
<protein>
    <submittedName>
        <fullName evidence="3">SBBP repeat-containing protein</fullName>
    </submittedName>
</protein>
<dbReference type="InterPro" id="IPR010620">
    <property type="entry name" value="SBBP_repeat"/>
</dbReference>
<feature type="domain" description="Secretion system C-terminal sorting" evidence="2">
    <location>
        <begin position="967"/>
        <end position="1045"/>
    </location>
</feature>
<name>A0ABY4CSK7_9BACT</name>
<dbReference type="SUPFAM" id="SSF50998">
    <property type="entry name" value="Quinoprotein alcohol dehydrogenase-like"/>
    <property type="match status" value="1"/>
</dbReference>
<feature type="chain" id="PRO_5045306523" evidence="1">
    <location>
        <begin position="25"/>
        <end position="1047"/>
    </location>
</feature>
<proteinExistence type="predicted"/>
<sequence length="1047" mass="111245">MRHASTRMLPLAAVWLLCGLTAQAQIDSPLSAGRMQKPVPALLPQVTVPKGAVPLRQPLPALGGMSAKQLAQQRALLGTSLKPADLAHAVRAQGVASGPVSEQWVARYNAPETSFDVATSTAVDPAGNVYVTGYSFEEYTSLEASPGDYNYVTVKYSPSGQQQWVASFNGPGSQDDIATDIAVDASGNVYVTGYSVENFGTYDYTTIKYSAAGQQLWTARYNGPANRDDLATSLAVDAAGNVYVTGTSYNGPTTSYDYATVKYSESGTQLWATRYTGSGTSDEVPTTLGVDGAGDVYVTGTAYNGNQSNYTTLKYAGSSGAQVWEAAYNGPANSYDLVRDLAVDAAGNVAITGTSDSGTSYDYATVRYTSSGQQLWTARYNGNGNSYDEATAVVVDNVGNVTVTGYADTGNGDWNYMTIQYIGTTGQTRWGNSYAGPDRSYDEATDLAVDANRNVYVTGRSYQGSQCDYVTVRYIEQFVGRSTWVSRYSGPANGDDEPTSIAVTGNGGVAVTGTSFAGPNNFDYATLQYDQSSGEQLWATRYEGTRLGGIPSQATDMAVDPAGNVAVTGRSRNVRGILVYATVKYTASGQKLWEARLPIALTLESNPVVDMDAAGNVYMAGTNNNEYYTIKYDGASGKVIWSRRYFGSTLNRGNEVKDLVVDAVGNAYVTGASVMGLSTRYDYTTIKYSPSGEQLWRRQYFGQGVSSNEVPSRITLDAAGNVYVTGTSSAPPPNDFIMVTIKYSAGGEELWEARYNDPVRQENPTDIAVDATGNVYVTGTNTLKYSPGGQLLWTAQYFADGAAIAADAAGNVLVTGTGFLNGSSNQRVWVTAKCDGATGQQLWQVINGAGNSTDQAVDLATDGAGNAYVTGISVAGSINYNTIKYAGASGQVLWETRDNSPSITNNRPVGIVVDATGNVYVGGTAFTTSSDPDYLIIKYNQLSAPAAILTTRPALAATSAAVQDLLVYPNPAADQASVSFRPVQNGAAQVLVYNQLGQQVASLYEGTVRKGQRYELPLNSQKLTAGLYTCVLRVNNKRETVKLLVTR</sequence>
<dbReference type="Pfam" id="PF18962">
    <property type="entry name" value="Por_Secre_tail"/>
    <property type="match status" value="1"/>
</dbReference>
<accession>A0ABY4CSK7</accession>
<dbReference type="RefSeq" id="WP_243795172.1">
    <property type="nucleotide sequence ID" value="NZ_CP094669.1"/>
</dbReference>
<dbReference type="InterPro" id="IPR011047">
    <property type="entry name" value="Quinoprotein_ADH-like_sf"/>
</dbReference>
<dbReference type="SUPFAM" id="SSF101898">
    <property type="entry name" value="NHL repeat"/>
    <property type="match status" value="3"/>
</dbReference>
<dbReference type="InterPro" id="IPR052918">
    <property type="entry name" value="Motility_Chemotaxis_Reg"/>
</dbReference>
<dbReference type="PANTHER" id="PTHR35580">
    <property type="entry name" value="CELL SURFACE GLYCOPROTEIN (S-LAYER PROTEIN)-LIKE PROTEIN"/>
    <property type="match status" value="1"/>
</dbReference>
<dbReference type="Gene3D" id="2.120.10.30">
    <property type="entry name" value="TolB, C-terminal domain"/>
    <property type="match status" value="3"/>
</dbReference>
<keyword evidence="4" id="KW-1185">Reference proteome</keyword>